<name>A0ABN3B6K6_9MICO</name>
<feature type="transmembrane region" description="Helical" evidence="1">
    <location>
        <begin position="204"/>
        <end position="230"/>
    </location>
</feature>
<keyword evidence="4" id="KW-1185">Reference proteome</keyword>
<feature type="transmembrane region" description="Helical" evidence="1">
    <location>
        <begin position="12"/>
        <end position="30"/>
    </location>
</feature>
<proteinExistence type="predicted"/>
<organism evidence="3 4">
    <name type="scientific">Leucobacter alluvii</name>
    <dbReference type="NCBI Taxonomy" id="340321"/>
    <lineage>
        <taxon>Bacteria</taxon>
        <taxon>Bacillati</taxon>
        <taxon>Actinomycetota</taxon>
        <taxon>Actinomycetes</taxon>
        <taxon>Micrococcales</taxon>
        <taxon>Microbacteriaceae</taxon>
        <taxon>Leucobacter</taxon>
    </lineage>
</organism>
<dbReference type="Proteomes" id="UP001501084">
    <property type="component" value="Unassembled WGS sequence"/>
</dbReference>
<feature type="domain" description="Phosphatidic acid phosphatase type 2/haloperoxidase" evidence="2">
    <location>
        <begin position="119"/>
        <end position="192"/>
    </location>
</feature>
<feature type="transmembrane region" description="Helical" evidence="1">
    <location>
        <begin position="236"/>
        <end position="260"/>
    </location>
</feature>
<keyword evidence="1" id="KW-0812">Transmembrane</keyword>
<evidence type="ECO:0000259" key="2">
    <source>
        <dbReference type="Pfam" id="PF01569"/>
    </source>
</evidence>
<dbReference type="Gene3D" id="1.20.144.10">
    <property type="entry name" value="Phosphatidic acid phosphatase type 2/haloperoxidase"/>
    <property type="match status" value="1"/>
</dbReference>
<comment type="caution">
    <text evidence="3">The sequence shown here is derived from an EMBL/GenBank/DDBJ whole genome shotgun (WGS) entry which is preliminary data.</text>
</comment>
<reference evidence="3 4" key="1">
    <citation type="journal article" date="2019" name="Int. J. Syst. Evol. Microbiol.">
        <title>The Global Catalogue of Microorganisms (GCM) 10K type strain sequencing project: providing services to taxonomists for standard genome sequencing and annotation.</title>
        <authorList>
            <consortium name="The Broad Institute Genomics Platform"/>
            <consortium name="The Broad Institute Genome Sequencing Center for Infectious Disease"/>
            <person name="Wu L."/>
            <person name="Ma J."/>
        </authorList>
    </citation>
    <scope>NUCLEOTIDE SEQUENCE [LARGE SCALE GENOMIC DNA]</scope>
    <source>
        <strain evidence="3 4">JCM 14919</strain>
    </source>
</reference>
<evidence type="ECO:0000313" key="4">
    <source>
        <dbReference type="Proteomes" id="UP001501084"/>
    </source>
</evidence>
<evidence type="ECO:0000313" key="3">
    <source>
        <dbReference type="EMBL" id="GAA2188077.1"/>
    </source>
</evidence>
<feature type="transmembrane region" description="Helical" evidence="1">
    <location>
        <begin position="86"/>
        <end position="103"/>
    </location>
</feature>
<keyword evidence="1" id="KW-1133">Transmembrane helix</keyword>
<keyword evidence="1" id="KW-0472">Membrane</keyword>
<dbReference type="InterPro" id="IPR036938">
    <property type="entry name" value="PAP2/HPO_sf"/>
</dbReference>
<feature type="transmembrane region" description="Helical" evidence="1">
    <location>
        <begin position="123"/>
        <end position="141"/>
    </location>
</feature>
<evidence type="ECO:0000256" key="1">
    <source>
        <dbReference type="SAM" id="Phobius"/>
    </source>
</evidence>
<dbReference type="RefSeq" id="WP_346057933.1">
    <property type="nucleotide sequence ID" value="NZ_BAAAOP010000005.1"/>
</dbReference>
<dbReference type="EMBL" id="BAAAOP010000005">
    <property type="protein sequence ID" value="GAA2188077.1"/>
    <property type="molecule type" value="Genomic_DNA"/>
</dbReference>
<sequence>MSGVVAASGRLRATWFLVFWAAVGIASYVLGVRNVVGQRAEESVLDAADFTFTPPPPLNLVSIPTVAIALVVVGVIAWVSHGFRRALVVTVIPALSILAAQLLKLRLLTRPELFELDAANTFPSGHMTVFAAITAALIWAVPSRVRAFVALGGAALIAAVGWQLLAYGWHRPSDVYGGIALAVVAFAAASLIRPPTSRGETVLGGSASVGLAIAGWVTVGAAVVLVGVAVATENSALMLSAGEFGGVGAAALAARTMLLLGSRRA</sequence>
<protein>
    <recommendedName>
        <fullName evidence="2">Phosphatidic acid phosphatase type 2/haloperoxidase domain-containing protein</fullName>
    </recommendedName>
</protein>
<accession>A0ABN3B6K6</accession>
<feature type="transmembrane region" description="Helical" evidence="1">
    <location>
        <begin position="175"/>
        <end position="192"/>
    </location>
</feature>
<dbReference type="InterPro" id="IPR000326">
    <property type="entry name" value="PAP2/HPO"/>
</dbReference>
<feature type="transmembrane region" description="Helical" evidence="1">
    <location>
        <begin position="60"/>
        <end position="79"/>
    </location>
</feature>
<dbReference type="Pfam" id="PF01569">
    <property type="entry name" value="PAP2"/>
    <property type="match status" value="1"/>
</dbReference>
<dbReference type="SUPFAM" id="SSF48317">
    <property type="entry name" value="Acid phosphatase/Vanadium-dependent haloperoxidase"/>
    <property type="match status" value="1"/>
</dbReference>
<feature type="transmembrane region" description="Helical" evidence="1">
    <location>
        <begin position="148"/>
        <end position="169"/>
    </location>
</feature>
<gene>
    <name evidence="3" type="ORF">GCM10009786_15650</name>
</gene>